<comment type="caution">
    <text evidence="1">The sequence shown here is derived from an EMBL/GenBank/DDBJ whole genome shotgun (WGS) entry which is preliminary data.</text>
</comment>
<organism evidence="1 2">
    <name type="scientific">Aduncisulcus paluster</name>
    <dbReference type="NCBI Taxonomy" id="2918883"/>
    <lineage>
        <taxon>Eukaryota</taxon>
        <taxon>Metamonada</taxon>
        <taxon>Carpediemonas-like organisms</taxon>
        <taxon>Aduncisulcus</taxon>
    </lineage>
</organism>
<gene>
    <name evidence="1" type="ORF">ADUPG1_002694</name>
</gene>
<protein>
    <submittedName>
        <fullName evidence="1">Uncharacterized protein</fullName>
    </submittedName>
</protein>
<keyword evidence="2" id="KW-1185">Reference proteome</keyword>
<feature type="non-terminal residue" evidence="1">
    <location>
        <position position="96"/>
    </location>
</feature>
<evidence type="ECO:0000313" key="1">
    <source>
        <dbReference type="EMBL" id="GKT33904.1"/>
    </source>
</evidence>
<accession>A0ABQ5KN04</accession>
<reference evidence="1" key="1">
    <citation type="submission" date="2022-03" db="EMBL/GenBank/DDBJ databases">
        <title>Draft genome sequence of Aduncisulcus paluster, a free-living microaerophilic Fornicata.</title>
        <authorList>
            <person name="Yuyama I."/>
            <person name="Kume K."/>
            <person name="Tamura T."/>
            <person name="Inagaki Y."/>
            <person name="Hashimoto T."/>
        </authorList>
    </citation>
    <scope>NUCLEOTIDE SEQUENCE</scope>
    <source>
        <strain evidence="1">NY0171</strain>
    </source>
</reference>
<proteinExistence type="predicted"/>
<evidence type="ECO:0000313" key="2">
    <source>
        <dbReference type="Proteomes" id="UP001057375"/>
    </source>
</evidence>
<sequence>MFSRFVFLISKPSLVGSRLKTVNSFDGERVMPNITYEEACELRKNYEGGPCDHENLLKEYFNSAHTGDYVCERCGESFYGPTGLEAMSRANKEDES</sequence>
<dbReference type="Proteomes" id="UP001057375">
    <property type="component" value="Unassembled WGS sequence"/>
</dbReference>
<name>A0ABQ5KN04_9EUKA</name>
<dbReference type="EMBL" id="BQXS01003271">
    <property type="protein sequence ID" value="GKT33904.1"/>
    <property type="molecule type" value="Genomic_DNA"/>
</dbReference>